<keyword evidence="3" id="KW-1185">Reference proteome</keyword>
<feature type="region of interest" description="Disordered" evidence="1">
    <location>
        <begin position="147"/>
        <end position="167"/>
    </location>
</feature>
<protein>
    <recommendedName>
        <fullName evidence="4">Type III secretion protein HrpB7</fullName>
    </recommendedName>
</protein>
<sequence>MSRAIEQVWKIVVAAKARAKDRAERALADARKELRRLMDAVQEAEHELQAAQGRRLAHEERIAQLLSDPNGLSPTAYLDLDRYRTPLMEAVEQERAAVRRAADAVEAQQQVIEQLGIDVRRADASLEAAREQLRKAIAAAQRRIDERADDEAGETAAARLVRAGGQR</sequence>
<dbReference type="AlphaFoldDB" id="A0A2N7VY20"/>
<reference evidence="2 3" key="1">
    <citation type="submission" date="2018-01" db="EMBL/GenBank/DDBJ databases">
        <title>Whole genome analyses suggest that Burkholderia sensu lato contains two further novel genera in the rhizoxinica-symbiotica group Mycetohabitans gen. nov., and Trinickia gen. nov.: implications for the evolution of diazotrophy and nodulation in the Burkholderiaceae.</title>
        <authorList>
            <person name="Estrada-de los Santos P."/>
            <person name="Palmer M."/>
            <person name="Chavez-Ramirez B."/>
            <person name="Beukes C."/>
            <person name="Steenkamp E.T."/>
            <person name="Hirsch A.M."/>
            <person name="Manyaka P."/>
            <person name="Maluk M."/>
            <person name="Lafos M."/>
            <person name="Crook M."/>
            <person name="Gross E."/>
            <person name="Simon M.F."/>
            <person name="Bueno dos Reis Junior F."/>
            <person name="Poole P.S."/>
            <person name="Venter S.N."/>
            <person name="James E.K."/>
        </authorList>
    </citation>
    <scope>NUCLEOTIDE SEQUENCE [LARGE SCALE GENOMIC DNA]</scope>
    <source>
        <strain evidence="2 3">GIMN1.004</strain>
    </source>
</reference>
<dbReference type="OrthoDB" id="9104717at2"/>
<gene>
    <name evidence="2" type="ORF">C0Z18_05875</name>
</gene>
<proteinExistence type="predicted"/>
<dbReference type="InterPro" id="IPR053716">
    <property type="entry name" value="Flag_assembly_chemotaxis_eff"/>
</dbReference>
<evidence type="ECO:0000313" key="3">
    <source>
        <dbReference type="Proteomes" id="UP000235616"/>
    </source>
</evidence>
<dbReference type="InterPro" id="IPR013392">
    <property type="entry name" value="T3SS_HrpB7"/>
</dbReference>
<organism evidence="2 3">
    <name type="scientific">Trinickia dabaoshanensis</name>
    <dbReference type="NCBI Taxonomy" id="564714"/>
    <lineage>
        <taxon>Bacteria</taxon>
        <taxon>Pseudomonadati</taxon>
        <taxon>Pseudomonadota</taxon>
        <taxon>Betaproteobacteria</taxon>
        <taxon>Burkholderiales</taxon>
        <taxon>Burkholderiaceae</taxon>
        <taxon>Trinickia</taxon>
    </lineage>
</organism>
<dbReference type="RefSeq" id="WP_102644443.1">
    <property type="nucleotide sequence ID" value="NZ_PNYA01000004.1"/>
</dbReference>
<evidence type="ECO:0008006" key="4">
    <source>
        <dbReference type="Google" id="ProtNLM"/>
    </source>
</evidence>
<name>A0A2N7VY20_9BURK</name>
<dbReference type="Pfam" id="PF09486">
    <property type="entry name" value="HrpB7"/>
    <property type="match status" value="1"/>
</dbReference>
<evidence type="ECO:0000313" key="2">
    <source>
        <dbReference type="EMBL" id="PMS22043.1"/>
    </source>
</evidence>
<evidence type="ECO:0000256" key="1">
    <source>
        <dbReference type="SAM" id="MobiDB-lite"/>
    </source>
</evidence>
<dbReference type="Gene3D" id="1.10.287.1700">
    <property type="match status" value="1"/>
</dbReference>
<accession>A0A2N7VY20</accession>
<dbReference type="Proteomes" id="UP000235616">
    <property type="component" value="Unassembled WGS sequence"/>
</dbReference>
<comment type="caution">
    <text evidence="2">The sequence shown here is derived from an EMBL/GenBank/DDBJ whole genome shotgun (WGS) entry which is preliminary data.</text>
</comment>
<dbReference type="EMBL" id="PNYA01000004">
    <property type="protein sequence ID" value="PMS22043.1"/>
    <property type="molecule type" value="Genomic_DNA"/>
</dbReference>